<organism evidence="13 14">
    <name type="scientific">Vibrio tritonius</name>
    <dbReference type="NCBI Taxonomy" id="1435069"/>
    <lineage>
        <taxon>Bacteria</taxon>
        <taxon>Pseudomonadati</taxon>
        <taxon>Pseudomonadota</taxon>
        <taxon>Gammaproteobacteria</taxon>
        <taxon>Vibrionales</taxon>
        <taxon>Vibrionaceae</taxon>
        <taxon>Vibrio</taxon>
    </lineage>
</organism>
<dbReference type="PROSITE" id="PS51379">
    <property type="entry name" value="4FE4S_FER_2"/>
    <property type="match status" value="2"/>
</dbReference>
<feature type="binding site" evidence="10">
    <location>
        <position position="72"/>
    </location>
    <ligand>
        <name>[4Fe-4S] cluster</name>
        <dbReference type="ChEBI" id="CHEBI:49883"/>
        <label>1</label>
    </ligand>
</feature>
<evidence type="ECO:0000259" key="12">
    <source>
        <dbReference type="PROSITE" id="PS51656"/>
    </source>
</evidence>
<dbReference type="EMBL" id="JAIWIU010000225">
    <property type="protein sequence ID" value="MCA2018977.1"/>
    <property type="molecule type" value="Genomic_DNA"/>
</dbReference>
<proteinExistence type="inferred from homology"/>
<feature type="binding site" evidence="10">
    <location>
        <position position="149"/>
    </location>
    <ligand>
        <name>[4Fe-4S] cluster</name>
        <dbReference type="ChEBI" id="CHEBI:49883"/>
        <label>2</label>
    </ligand>
</feature>
<feature type="binding site" evidence="10">
    <location>
        <position position="142"/>
    </location>
    <ligand>
        <name>[4Fe-4S] cluster</name>
        <dbReference type="ChEBI" id="CHEBI:49883"/>
        <label>3</label>
    </ligand>
</feature>
<dbReference type="InterPro" id="IPR017900">
    <property type="entry name" value="4Fe4S_Fe_S_CS"/>
</dbReference>
<evidence type="ECO:0000256" key="3">
    <source>
        <dbReference type="ARBA" id="ARBA00022723"/>
    </source>
</evidence>
<dbReference type="SUPFAM" id="SSF54862">
    <property type="entry name" value="4Fe-4S ferredoxins"/>
    <property type="match status" value="1"/>
</dbReference>
<evidence type="ECO:0000259" key="11">
    <source>
        <dbReference type="PROSITE" id="PS51379"/>
    </source>
</evidence>
<keyword evidence="4 10" id="KW-0677">Repeat</keyword>
<dbReference type="Proteomes" id="UP001199044">
    <property type="component" value="Unassembled WGS sequence"/>
</dbReference>
<comment type="subunit">
    <text evidence="10">The complex is composed of six subunits: RnfA, RnfB, RnfC, RnfD, RnfE and RnfG.</text>
</comment>
<comment type="subcellular location">
    <subcellularLocation>
        <location evidence="10">Cell inner membrane</location>
    </subcellularLocation>
</comment>
<dbReference type="PANTHER" id="PTHR43560:SF1">
    <property type="entry name" value="ION-TRANSLOCATING OXIDOREDUCTASE COMPLEX SUBUNIT B"/>
    <property type="match status" value="1"/>
</dbReference>
<evidence type="ECO:0000256" key="5">
    <source>
        <dbReference type="ARBA" id="ARBA00022967"/>
    </source>
</evidence>
<evidence type="ECO:0000256" key="7">
    <source>
        <dbReference type="ARBA" id="ARBA00023004"/>
    </source>
</evidence>
<keyword evidence="14" id="KW-1185">Reference proteome</keyword>
<comment type="caution">
    <text evidence="13">The sequence shown here is derived from an EMBL/GenBank/DDBJ whole genome shotgun (WGS) entry which is preliminary data.</text>
</comment>
<dbReference type="EC" id="7.-.-.-" evidence="10"/>
<dbReference type="Pfam" id="PF04060">
    <property type="entry name" value="FeS"/>
    <property type="match status" value="1"/>
</dbReference>
<evidence type="ECO:0000313" key="13">
    <source>
        <dbReference type="EMBL" id="MCA2018977.1"/>
    </source>
</evidence>
<gene>
    <name evidence="10" type="primary">rnfB</name>
    <name evidence="13" type="ORF">LDJ79_22885</name>
</gene>
<keyword evidence="6 10" id="KW-0249">Electron transport</keyword>
<feature type="binding site" evidence="10">
    <location>
        <position position="47"/>
    </location>
    <ligand>
        <name>[4Fe-4S] cluster</name>
        <dbReference type="ChEBI" id="CHEBI:49883"/>
        <label>1</label>
    </ligand>
</feature>
<feature type="binding site" evidence="10">
    <location>
        <position position="119"/>
    </location>
    <ligand>
        <name>[4Fe-4S] cluster</name>
        <dbReference type="ChEBI" id="CHEBI:49883"/>
        <label>3</label>
    </ligand>
</feature>
<evidence type="ECO:0000313" key="14">
    <source>
        <dbReference type="Proteomes" id="UP001199044"/>
    </source>
</evidence>
<dbReference type="PROSITE" id="PS51656">
    <property type="entry name" value="4FE4S"/>
    <property type="match status" value="1"/>
</dbReference>
<feature type="domain" description="4Fe-4S ferredoxin-type" evidence="11">
    <location>
        <begin position="130"/>
        <end position="159"/>
    </location>
</feature>
<dbReference type="Gene3D" id="1.10.15.40">
    <property type="entry name" value="Electron transport complex subunit B, putative Fe-S cluster"/>
    <property type="match status" value="1"/>
</dbReference>
<sequence length="177" mass="18573">MLMSALLFFVILGAALGALLGMAATFFKVESNPLVDQIEGLLPGGQCGQCGEAGCRQAAEKIVSGELHPDCCPPGGSVLAATMADILGVAIEISDEQKELVAVIEEAQCSGCHRCVKACPFDAIVGAPKQLHTVIKDVCTGCQLCSESCPQHCLTMEELIPDAKHWYWPKPTSSVAA</sequence>
<dbReference type="RefSeq" id="WP_068717127.1">
    <property type="nucleotide sequence ID" value="NZ_AP014636.1"/>
</dbReference>
<dbReference type="InterPro" id="IPR010207">
    <property type="entry name" value="Elect_transpt_cplx_RnfB/RsxB"/>
</dbReference>
<dbReference type="NCBIfam" id="TIGR01944">
    <property type="entry name" value="rnfB"/>
    <property type="match status" value="1"/>
</dbReference>
<feature type="binding site" evidence="10">
    <location>
        <position position="55"/>
    </location>
    <ligand>
        <name>[4Fe-4S] cluster</name>
        <dbReference type="ChEBI" id="CHEBI:49883"/>
        <label>1</label>
    </ligand>
</feature>
<reference evidence="14" key="1">
    <citation type="submission" date="2023-07" db="EMBL/GenBank/DDBJ databases">
        <title>Molecular identification of indigenous halophilic bacteria isolated from red sea cost, biodegradation of synthetic dyes and assessment of degraded metabolite toxicity.</title>
        <authorList>
            <person name="Chaieb K."/>
            <person name="Altayb H.N."/>
        </authorList>
    </citation>
    <scope>NUCLEOTIDE SEQUENCE [LARGE SCALE GENOMIC DNA]</scope>
    <source>
        <strain evidence="14">K20</strain>
    </source>
</reference>
<evidence type="ECO:0000256" key="10">
    <source>
        <dbReference type="HAMAP-Rule" id="MF_00463"/>
    </source>
</evidence>
<dbReference type="Pfam" id="PF14697">
    <property type="entry name" value="Fer4_21"/>
    <property type="match status" value="1"/>
</dbReference>
<feature type="domain" description="4Fe-4S ferredoxin-type" evidence="11">
    <location>
        <begin position="100"/>
        <end position="129"/>
    </location>
</feature>
<evidence type="ECO:0000256" key="8">
    <source>
        <dbReference type="ARBA" id="ARBA00023014"/>
    </source>
</evidence>
<keyword evidence="10" id="KW-1003">Cell membrane</keyword>
<dbReference type="InterPro" id="IPR016463">
    <property type="entry name" value="RnfB/RsxB_Proteobac"/>
</dbReference>
<feature type="region of interest" description="Hydrophobic" evidence="10">
    <location>
        <begin position="1"/>
        <end position="24"/>
    </location>
</feature>
<comment type="similarity">
    <text evidence="10">Belongs to the 4Fe4S bacterial-type ferredoxin family. RnfB subfamily.</text>
</comment>
<keyword evidence="5 10" id="KW-1278">Translocase</keyword>
<name>A0ABS7YTG1_9VIBR</name>
<dbReference type="PIRSF" id="PIRSF005784">
    <property type="entry name" value="Elect_transpt_RnfB"/>
    <property type="match status" value="1"/>
</dbReference>
<dbReference type="InterPro" id="IPR017896">
    <property type="entry name" value="4Fe4S_Fe-S-bd"/>
</dbReference>
<protein>
    <recommendedName>
        <fullName evidence="10">Ion-translocating oxidoreductase complex subunit B</fullName>
        <ecNumber evidence="10">7.-.-.-</ecNumber>
    </recommendedName>
    <alternativeName>
        <fullName evidence="10">Rnf electron transport complex subunit B</fullName>
    </alternativeName>
</protein>
<comment type="function">
    <text evidence="10">Part of a membrane-bound complex that couples electron transfer with translocation of ions across the membrane.</text>
</comment>
<keyword evidence="8 10" id="KW-0411">Iron-sulfur</keyword>
<feature type="binding site" evidence="10">
    <location>
        <position position="139"/>
    </location>
    <ligand>
        <name>[4Fe-4S] cluster</name>
        <dbReference type="ChEBI" id="CHEBI:49883"/>
        <label>3</label>
    </ligand>
</feature>
<dbReference type="Gene3D" id="3.30.70.20">
    <property type="match status" value="1"/>
</dbReference>
<comment type="caution">
    <text evidence="10">Lacks conserved residue(s) required for the propagation of feature annotation.</text>
</comment>
<evidence type="ECO:0000256" key="6">
    <source>
        <dbReference type="ARBA" id="ARBA00022982"/>
    </source>
</evidence>
<evidence type="ECO:0000256" key="1">
    <source>
        <dbReference type="ARBA" id="ARBA00022448"/>
    </source>
</evidence>
<comment type="cofactor">
    <cofactor evidence="10">
        <name>[4Fe-4S] cluster</name>
        <dbReference type="ChEBI" id="CHEBI:49883"/>
    </cofactor>
    <text evidence="10">Binds 3 [4Fe-4S] clusters.</text>
</comment>
<keyword evidence="10" id="KW-0997">Cell inner membrane</keyword>
<feature type="domain" description="4Fe-4S" evidence="12">
    <location>
        <begin position="30"/>
        <end position="89"/>
    </location>
</feature>
<evidence type="ECO:0000256" key="2">
    <source>
        <dbReference type="ARBA" id="ARBA00022485"/>
    </source>
</evidence>
<accession>A0ABS7YTG1</accession>
<dbReference type="InterPro" id="IPR050395">
    <property type="entry name" value="4Fe4S_Ferredoxin_RnfB"/>
</dbReference>
<feature type="binding site" evidence="10">
    <location>
        <position position="115"/>
    </location>
    <ligand>
        <name>[4Fe-4S] cluster</name>
        <dbReference type="ChEBI" id="CHEBI:49883"/>
        <label>2</label>
    </ligand>
</feature>
<dbReference type="PANTHER" id="PTHR43560">
    <property type="entry name" value="ION-TRANSLOCATING OXIDOREDUCTASE COMPLEX SUBUNIT B"/>
    <property type="match status" value="1"/>
</dbReference>
<feature type="binding site" evidence="10">
    <location>
        <position position="145"/>
    </location>
    <ligand>
        <name>[4Fe-4S] cluster</name>
        <dbReference type="ChEBI" id="CHEBI:49883"/>
        <label>3</label>
    </ligand>
</feature>
<evidence type="ECO:0000256" key="9">
    <source>
        <dbReference type="ARBA" id="ARBA00023136"/>
    </source>
</evidence>
<dbReference type="PROSITE" id="PS00198">
    <property type="entry name" value="4FE4S_FER_1"/>
    <property type="match status" value="1"/>
</dbReference>
<dbReference type="InterPro" id="IPR007202">
    <property type="entry name" value="4Fe-4S_dom"/>
</dbReference>
<dbReference type="HAMAP" id="MF_00463">
    <property type="entry name" value="RsxB_RnfB"/>
    <property type="match status" value="1"/>
</dbReference>
<keyword evidence="9 10" id="KW-0472">Membrane</keyword>
<evidence type="ECO:0000256" key="4">
    <source>
        <dbReference type="ARBA" id="ARBA00022737"/>
    </source>
</evidence>
<keyword evidence="2 10" id="KW-0004">4Fe-4S</keyword>
<feature type="binding site" evidence="10">
    <location>
        <position position="50"/>
    </location>
    <ligand>
        <name>[4Fe-4S] cluster</name>
        <dbReference type="ChEBI" id="CHEBI:49883"/>
        <label>1</label>
    </ligand>
</feature>
<keyword evidence="1 10" id="KW-0813">Transport</keyword>
<keyword evidence="7 10" id="KW-0408">Iron</keyword>
<feature type="binding site" evidence="10">
    <location>
        <position position="112"/>
    </location>
    <ligand>
        <name>[4Fe-4S] cluster</name>
        <dbReference type="ChEBI" id="CHEBI:49883"/>
        <label>2</label>
    </ligand>
</feature>
<keyword evidence="3 10" id="KW-0479">Metal-binding</keyword>
<feature type="binding site" evidence="10">
    <location>
        <position position="109"/>
    </location>
    <ligand>
        <name>[4Fe-4S] cluster</name>
        <dbReference type="ChEBI" id="CHEBI:49883"/>
        <label>2</label>
    </ligand>
</feature>